<dbReference type="PANTHER" id="PTHR11842:SF10">
    <property type="entry name" value="MITOTIC SPINDLE ASSEMBLY CHECKPOINT PROTEIN MAD2B"/>
    <property type="match status" value="1"/>
</dbReference>
<dbReference type="InterPro" id="IPR045091">
    <property type="entry name" value="Mad2-like"/>
</dbReference>
<name>D5A7W6_PICSI</name>
<dbReference type="PROSITE" id="PS50815">
    <property type="entry name" value="HORMA"/>
    <property type="match status" value="1"/>
</dbReference>
<dbReference type="FunFam" id="3.30.900.10:FF:000003">
    <property type="entry name" value="Mitotic spindle assembly checkpoint protein MAD2B"/>
    <property type="match status" value="1"/>
</dbReference>
<dbReference type="GO" id="GO:0005634">
    <property type="term" value="C:nucleus"/>
    <property type="evidence" value="ECO:0007669"/>
    <property type="project" value="UniProtKB-SubCell"/>
</dbReference>
<reference evidence="5" key="1">
    <citation type="submission" date="2010-04" db="EMBL/GenBank/DDBJ databases">
        <authorList>
            <person name="Reid K.E."/>
            <person name="Liao N."/>
            <person name="Chan S."/>
            <person name="Docking R."/>
            <person name="Taylor G."/>
            <person name="Moore R."/>
            <person name="Mayo M."/>
            <person name="Munro S."/>
            <person name="King J."/>
            <person name="Yanchuk A."/>
            <person name="Holt R."/>
            <person name="Jones S."/>
            <person name="Marra M."/>
            <person name="Ritland C.E."/>
            <person name="Ritland K."/>
            <person name="Bohlmann J."/>
        </authorList>
    </citation>
    <scope>NUCLEOTIDE SEQUENCE</scope>
    <source>
        <tissue evidence="5">Buds collected with no treatment. Collection October 2007</tissue>
    </source>
</reference>
<proteinExistence type="evidence at transcript level"/>
<dbReference type="InterPro" id="IPR036570">
    <property type="entry name" value="HORMA_dom_sf"/>
</dbReference>
<accession>D5A7W6</accession>
<evidence type="ECO:0000256" key="3">
    <source>
        <dbReference type="ARBA" id="ARBA00023242"/>
    </source>
</evidence>
<dbReference type="Gene3D" id="3.30.900.10">
    <property type="entry name" value="HORMA domain"/>
    <property type="match status" value="1"/>
</dbReference>
<dbReference type="EMBL" id="BT122246">
    <property type="protein sequence ID" value="ADE75635.1"/>
    <property type="molecule type" value="mRNA"/>
</dbReference>
<keyword evidence="2" id="KW-0227">DNA damage</keyword>
<evidence type="ECO:0000313" key="5">
    <source>
        <dbReference type="EMBL" id="ADE75635.1"/>
    </source>
</evidence>
<evidence type="ECO:0000256" key="1">
    <source>
        <dbReference type="ARBA" id="ARBA00004123"/>
    </source>
</evidence>
<sequence>MDRSKQSLPQEIVIRTLTEFLEVAINFVVYVRGVYPAEAFERRRYLNIPVQWARHPRLRDYIHSTVATLQTFIQKDIVERVAVIFSDKNQVPIEKFVFRLKVNQSYKLDFPENDLEYALRAFLIKLSASKSMLQPLPDDCTWEILGYFKQLPGDASDKGQFWLPTDTKHWQQPPLITPIKSMSSEPLNVQLYLEHPSESDRKL</sequence>
<organism evidence="5">
    <name type="scientific">Picea sitchensis</name>
    <name type="common">Sitka spruce</name>
    <name type="synonym">Pinus sitchensis</name>
    <dbReference type="NCBI Taxonomy" id="3332"/>
    <lineage>
        <taxon>Eukaryota</taxon>
        <taxon>Viridiplantae</taxon>
        <taxon>Streptophyta</taxon>
        <taxon>Embryophyta</taxon>
        <taxon>Tracheophyta</taxon>
        <taxon>Spermatophyta</taxon>
        <taxon>Pinopsida</taxon>
        <taxon>Pinidae</taxon>
        <taxon>Conifers I</taxon>
        <taxon>Pinales</taxon>
        <taxon>Pinaceae</taxon>
        <taxon>Picea</taxon>
    </lineage>
</organism>
<protein>
    <recommendedName>
        <fullName evidence="4">HORMA domain-containing protein</fullName>
    </recommendedName>
</protein>
<dbReference type="GO" id="GO:0006974">
    <property type="term" value="P:DNA damage response"/>
    <property type="evidence" value="ECO:0007669"/>
    <property type="project" value="UniProtKB-KW"/>
</dbReference>
<dbReference type="GO" id="GO:0016035">
    <property type="term" value="C:zeta DNA polymerase complex"/>
    <property type="evidence" value="ECO:0007669"/>
    <property type="project" value="TreeGrafter"/>
</dbReference>
<feature type="domain" description="HORMA" evidence="4">
    <location>
        <begin position="11"/>
        <end position="193"/>
    </location>
</feature>
<evidence type="ECO:0000256" key="2">
    <source>
        <dbReference type="ARBA" id="ARBA00022763"/>
    </source>
</evidence>
<keyword evidence="3" id="KW-0539">Nucleus</keyword>
<dbReference type="SUPFAM" id="SSF56019">
    <property type="entry name" value="The spindle assembly checkpoint protein mad2"/>
    <property type="match status" value="1"/>
</dbReference>
<dbReference type="InterPro" id="IPR003511">
    <property type="entry name" value="HORMA_dom"/>
</dbReference>
<comment type="subcellular location">
    <subcellularLocation>
        <location evidence="1">Nucleus</location>
    </subcellularLocation>
</comment>
<dbReference type="PANTHER" id="PTHR11842">
    <property type="entry name" value="MITOTIC SPINDLE ASSEMBLY CHECKPOINT PROTEIN MAD2"/>
    <property type="match status" value="1"/>
</dbReference>
<dbReference type="AlphaFoldDB" id="D5A7W6"/>
<dbReference type="Pfam" id="PF02301">
    <property type="entry name" value="HORMA"/>
    <property type="match status" value="1"/>
</dbReference>
<evidence type="ECO:0000259" key="4">
    <source>
        <dbReference type="PROSITE" id="PS50815"/>
    </source>
</evidence>